<dbReference type="GO" id="GO:0031177">
    <property type="term" value="F:phosphopantetheine binding"/>
    <property type="evidence" value="ECO:0007669"/>
    <property type="project" value="TreeGrafter"/>
</dbReference>
<keyword evidence="3" id="KW-1185">Reference proteome</keyword>
<dbReference type="GO" id="GO:0043041">
    <property type="term" value="P:amino acid activation for nonribosomal peptide biosynthetic process"/>
    <property type="evidence" value="ECO:0007669"/>
    <property type="project" value="TreeGrafter"/>
</dbReference>
<evidence type="ECO:0000313" key="2">
    <source>
        <dbReference type="EMBL" id="AQG80446.1"/>
    </source>
</evidence>
<dbReference type="GO" id="GO:0044550">
    <property type="term" value="P:secondary metabolite biosynthetic process"/>
    <property type="evidence" value="ECO:0007669"/>
    <property type="project" value="TreeGrafter"/>
</dbReference>
<dbReference type="Proteomes" id="UP000187941">
    <property type="component" value="Chromosome"/>
</dbReference>
<proteinExistence type="predicted"/>
<dbReference type="PANTHER" id="PTHR45527:SF1">
    <property type="entry name" value="FATTY ACID SYNTHASE"/>
    <property type="match status" value="1"/>
</dbReference>
<name>A0A1P9WYJ1_9BACT</name>
<sequence>MQPAVAGYVTLTGPLQIDLLRQIIVNLPTYYDIFRYQLDVSCFRPVASLNDALSHLPVSVLDMQPAVCPRLEADNWIRRQMNRSLPDQQCAEFVLLTIANNEYRLFIRCHSLLLDHTGFNLLLRYVANDYTRQVAGRQETELVYSYVKEIAPARLYLTSLAYTEDRYYWEKQLSERPRPLLRRQEPKDAGSGVVSLPLSDELSHMLARVAAETASTTESLLLAALTLCFARTTHQATCLFGRTVAGRQTKTQRETLGRFDRTLPFQATYNPGHSLRKMIRLIRNQHRADNGHRAFPVGQFARLLGRDLATEPLTDVLLTHVPHDPAVQFAELSNQVYPLNEQAATVPFQLFWHDAKPDESAYMQAVFQLAYLNQEEGKLVLNRLHHILTQFEQRLDDLVTTIDILPAPQSTYRPWLAVNSPCSPFPAVWQ</sequence>
<dbReference type="KEGG" id="smon:AWR27_14610"/>
<dbReference type="STRING" id="1178516.AWR27_14610"/>
<dbReference type="InterPro" id="IPR023213">
    <property type="entry name" value="CAT-like_dom_sf"/>
</dbReference>
<reference evidence="2 3" key="1">
    <citation type="submission" date="2016-01" db="EMBL/GenBank/DDBJ databases">
        <authorList>
            <person name="Oliw E.H."/>
        </authorList>
    </citation>
    <scope>NUCLEOTIDE SEQUENCE [LARGE SCALE GENOMIC DNA]</scope>
    <source>
        <strain evidence="2 3">DY10</strain>
    </source>
</reference>
<protein>
    <recommendedName>
        <fullName evidence="1">Condensation domain-containing protein</fullName>
    </recommendedName>
</protein>
<dbReference type="Gene3D" id="3.30.559.10">
    <property type="entry name" value="Chloramphenicol acetyltransferase-like domain"/>
    <property type="match status" value="1"/>
</dbReference>
<dbReference type="SUPFAM" id="SSF52777">
    <property type="entry name" value="CoA-dependent acyltransferases"/>
    <property type="match status" value="2"/>
</dbReference>
<gene>
    <name evidence="2" type="ORF">AWR27_14610</name>
</gene>
<dbReference type="Pfam" id="PF00668">
    <property type="entry name" value="Condensation"/>
    <property type="match status" value="1"/>
</dbReference>
<dbReference type="AlphaFoldDB" id="A0A1P9WYJ1"/>
<dbReference type="PANTHER" id="PTHR45527">
    <property type="entry name" value="NONRIBOSOMAL PEPTIDE SYNTHETASE"/>
    <property type="match status" value="1"/>
</dbReference>
<dbReference type="GO" id="GO:0005737">
    <property type="term" value="C:cytoplasm"/>
    <property type="evidence" value="ECO:0007669"/>
    <property type="project" value="TreeGrafter"/>
</dbReference>
<dbReference type="GO" id="GO:0003824">
    <property type="term" value="F:catalytic activity"/>
    <property type="evidence" value="ECO:0007669"/>
    <property type="project" value="InterPro"/>
</dbReference>
<feature type="domain" description="Condensation" evidence="1">
    <location>
        <begin position="6"/>
        <end position="407"/>
    </location>
</feature>
<dbReference type="Gene3D" id="3.30.559.30">
    <property type="entry name" value="Nonribosomal peptide synthetase, condensation domain"/>
    <property type="match status" value="1"/>
</dbReference>
<accession>A0A1P9WYJ1</accession>
<dbReference type="InterPro" id="IPR001242">
    <property type="entry name" value="Condensation_dom"/>
</dbReference>
<evidence type="ECO:0000313" key="3">
    <source>
        <dbReference type="Proteomes" id="UP000187941"/>
    </source>
</evidence>
<dbReference type="EMBL" id="CP014263">
    <property type="protein sequence ID" value="AQG80446.1"/>
    <property type="molecule type" value="Genomic_DNA"/>
</dbReference>
<evidence type="ECO:0000259" key="1">
    <source>
        <dbReference type="Pfam" id="PF00668"/>
    </source>
</evidence>
<organism evidence="2 3">
    <name type="scientific">Spirosoma montaniterrae</name>
    <dbReference type="NCBI Taxonomy" id="1178516"/>
    <lineage>
        <taxon>Bacteria</taxon>
        <taxon>Pseudomonadati</taxon>
        <taxon>Bacteroidota</taxon>
        <taxon>Cytophagia</taxon>
        <taxon>Cytophagales</taxon>
        <taxon>Cytophagaceae</taxon>
        <taxon>Spirosoma</taxon>
    </lineage>
</organism>